<name>A0ACB0FIF0_RANTA</name>
<gene>
    <name evidence="1" type="ORF">MRATA1EN3_LOCUS24053</name>
</gene>
<reference evidence="1" key="1">
    <citation type="submission" date="2023-05" db="EMBL/GenBank/DDBJ databases">
        <authorList>
            <consortium name="ELIXIR-Norway"/>
        </authorList>
    </citation>
    <scope>NUCLEOTIDE SEQUENCE</scope>
</reference>
<accession>A0ACB0FIF0</accession>
<proteinExistence type="predicted"/>
<evidence type="ECO:0000313" key="1">
    <source>
        <dbReference type="EMBL" id="CAI9712840.1"/>
    </source>
</evidence>
<protein>
    <submittedName>
        <fullName evidence="1">Uncharacterized protein</fullName>
    </submittedName>
</protein>
<sequence length="352" mass="36810">MRAPTGLGRHAGACGGERERHRWTCLSTRDGLGGSGDLGETPLRDLSEEGCMDSVHPRRSGALLRLESMRWTQEERRAPGAGDPAAGARRPFGEGALPAPCHCLRGPSAATRGGGAPVPNPDCLVTVGAPSARHCAPSAEGCLRAQNQPRSSLPAPRSSYGDPSQQPANAPRTLASSLARKTRENAPIPAQLPSPARLVPAFPVSLPPPPPPPPPSYLLPPALSQSSTHTPPSQTLRGWVHLPAAILISRPVKPQRAGQPAAPPGNSPALPSPAPGGSRPWLGPSVPEPQLLVRRQKPALHGRRPPRRPSAPPPRRGLSSREGGGHALDSTWTAPELLARVSYHPPPPPLSS</sequence>
<organism evidence="1 2">
    <name type="scientific">Rangifer tarandus platyrhynchus</name>
    <name type="common">Svalbard reindeer</name>
    <dbReference type="NCBI Taxonomy" id="3082113"/>
    <lineage>
        <taxon>Eukaryota</taxon>
        <taxon>Metazoa</taxon>
        <taxon>Chordata</taxon>
        <taxon>Craniata</taxon>
        <taxon>Vertebrata</taxon>
        <taxon>Euteleostomi</taxon>
        <taxon>Mammalia</taxon>
        <taxon>Eutheria</taxon>
        <taxon>Laurasiatheria</taxon>
        <taxon>Artiodactyla</taxon>
        <taxon>Ruminantia</taxon>
        <taxon>Pecora</taxon>
        <taxon>Cervidae</taxon>
        <taxon>Odocoileinae</taxon>
        <taxon>Rangifer</taxon>
    </lineage>
</organism>
<evidence type="ECO:0000313" key="2">
    <source>
        <dbReference type="Proteomes" id="UP001162501"/>
    </source>
</evidence>
<dbReference type="Proteomes" id="UP001162501">
    <property type="component" value="Chromosome 8"/>
</dbReference>
<dbReference type="EMBL" id="OX596092">
    <property type="protein sequence ID" value="CAI9712840.1"/>
    <property type="molecule type" value="Genomic_DNA"/>
</dbReference>